<dbReference type="PANTHER" id="PTHR12106">
    <property type="entry name" value="SORTILIN RELATED"/>
    <property type="match status" value="1"/>
</dbReference>
<dbReference type="InterPro" id="IPR015943">
    <property type="entry name" value="WD40/YVTN_repeat-like_dom_sf"/>
</dbReference>
<evidence type="ECO:0000256" key="7">
    <source>
        <dbReference type="SAM" id="Phobius"/>
    </source>
</evidence>
<dbReference type="GO" id="GO:0016050">
    <property type="term" value="P:vesicle organization"/>
    <property type="evidence" value="ECO:0007669"/>
    <property type="project" value="TreeGrafter"/>
</dbReference>
<dbReference type="FunFam" id="2.130.10.10:FF:000375">
    <property type="entry name" value="Sortilin"/>
    <property type="match status" value="1"/>
</dbReference>
<dbReference type="InterPro" id="IPR031778">
    <property type="entry name" value="Sortilin_N"/>
</dbReference>
<keyword evidence="4" id="KW-0677">Repeat</keyword>
<keyword evidence="10" id="KW-1185">Reference proteome</keyword>
<keyword evidence="7" id="KW-0812">Transmembrane</keyword>
<dbReference type="PANTHER" id="PTHR12106:SF41">
    <property type="entry name" value="SORTILIN"/>
    <property type="match status" value="1"/>
</dbReference>
<dbReference type="FunFam" id="2.10.70.80:FF:000003">
    <property type="entry name" value="Sortilin"/>
    <property type="match status" value="1"/>
</dbReference>
<evidence type="ECO:0000256" key="5">
    <source>
        <dbReference type="ARBA" id="ARBA00023136"/>
    </source>
</evidence>
<dbReference type="InterPro" id="IPR006581">
    <property type="entry name" value="VPS10"/>
</dbReference>
<dbReference type="AlphaFoldDB" id="A0A8C1N6Q5"/>
<dbReference type="InterPro" id="IPR031777">
    <property type="entry name" value="Sortilin_C"/>
</dbReference>
<evidence type="ECO:0000256" key="6">
    <source>
        <dbReference type="ARBA" id="ARBA00023180"/>
    </source>
</evidence>
<dbReference type="GO" id="GO:0005829">
    <property type="term" value="C:cytosol"/>
    <property type="evidence" value="ECO:0007669"/>
    <property type="project" value="GOC"/>
</dbReference>
<keyword evidence="6" id="KW-0325">Glycoprotein</keyword>
<dbReference type="Pfam" id="PF15902">
    <property type="entry name" value="Sortilin-Vps10"/>
    <property type="match status" value="2"/>
</dbReference>
<evidence type="ECO:0000313" key="10">
    <source>
        <dbReference type="Proteomes" id="UP000694427"/>
    </source>
</evidence>
<dbReference type="Proteomes" id="UP000694427">
    <property type="component" value="Unplaced"/>
</dbReference>
<dbReference type="GO" id="GO:0006897">
    <property type="term" value="P:endocytosis"/>
    <property type="evidence" value="ECO:0007669"/>
    <property type="project" value="TreeGrafter"/>
</dbReference>
<keyword evidence="3" id="KW-0732">Signal</keyword>
<reference evidence="9" key="1">
    <citation type="submission" date="2025-08" db="UniProtKB">
        <authorList>
            <consortium name="Ensembl"/>
        </authorList>
    </citation>
    <scope>IDENTIFICATION</scope>
</reference>
<dbReference type="CDD" id="cd15482">
    <property type="entry name" value="Sialidase_non-viral"/>
    <property type="match status" value="1"/>
</dbReference>
<dbReference type="InterPro" id="IPR050310">
    <property type="entry name" value="VPS10-sortilin"/>
</dbReference>
<dbReference type="SUPFAM" id="SSF110296">
    <property type="entry name" value="Oligoxyloglucan reducing end-specific cellobiohydrolase"/>
    <property type="match status" value="1"/>
</dbReference>
<dbReference type="FunFam" id="3.30.60.270:FF:000004">
    <property type="entry name" value="Sortilin"/>
    <property type="match status" value="1"/>
</dbReference>
<sequence length="678" mass="75999">MKSSEESAQNQCKSLHGYDSTLNNNTHTYNFNDLSGSVSLAWVGDGTGVLLVLTTFQVPLFIMRFGQSRLYRSEDYGKTFQDITDLINKTFIQTEFGIAIGPENSGKVILTGDLTEGRVTKIFRSDDFGKSFVTSELPFHPLMQITYNPRDSNILLVYSINYDLWLSEDFGANWRKIHETVCLVKWGMNDTIFLTTNPNGSCSDRGTLELRKSLDYGKTFKTIGSRIYSFGLGGRFVFASVMTDSGSTRMIHVSVDQGETWDMAQLPTVGHEQFYSILAANYDVVFMHVDEPGGEAKFYYKVRCSLHIHASYSISMKLNVPVQPLSEPNAVGLILAHGSVGGAVSVLSPDVYVSDDGGYTWFQALKGPHHYAILDSGGLLVAVEHNPSHPISQIKFSTDEGQCWHVHNFTDDPMYFTGLASEPGARSMNVSLWGYRETIMNQYWVSVTVDFRQLLSRDCQENDYIQWLAHSSDISDPTDGCMLGYKERFLRLRKDSVCWNGRDYIVTKEPTTCPCTLTDFQCDFGFYHAENSSVCVEQPDLIGHSLEFCLHGRKEQLQTSGYRKIPGDHCEGGITPERKEIDLSKKCVSNLLRTELLQHNDLSHSPIIAVVIAVLLISAVAGVIFIKKYVCGGRFLVHRYSVLQQHAEANGIDGVDDLDTLEVGKMHYHDDSDEDLLE</sequence>
<evidence type="ECO:0000256" key="2">
    <source>
        <dbReference type="ARBA" id="ARBA00008251"/>
    </source>
</evidence>
<proteinExistence type="inferred from homology"/>
<dbReference type="SUPFAM" id="SSF50939">
    <property type="entry name" value="Sialidases"/>
    <property type="match status" value="1"/>
</dbReference>
<dbReference type="Gene3D" id="2.130.10.10">
    <property type="entry name" value="YVTN repeat-like/Quinoprotein amine dehydrogenase"/>
    <property type="match status" value="1"/>
</dbReference>
<protein>
    <submittedName>
        <fullName evidence="9">Sortilin 1a</fullName>
    </submittedName>
</protein>
<dbReference type="InterPro" id="IPR036278">
    <property type="entry name" value="Sialidase_sf"/>
</dbReference>
<dbReference type="SMART" id="SM00602">
    <property type="entry name" value="VPS10"/>
    <property type="match status" value="1"/>
</dbReference>
<evidence type="ECO:0000259" key="8">
    <source>
        <dbReference type="SMART" id="SM00602"/>
    </source>
</evidence>
<evidence type="ECO:0000313" key="9">
    <source>
        <dbReference type="Ensembl" id="ENSCCRP00010086333.1"/>
    </source>
</evidence>
<dbReference type="Gene3D" id="3.30.60.270">
    <property type="match status" value="1"/>
</dbReference>
<keyword evidence="5 7" id="KW-0472">Membrane</keyword>
<dbReference type="Pfam" id="PF15901">
    <property type="entry name" value="Sortilin_C"/>
    <property type="match status" value="1"/>
</dbReference>
<dbReference type="Ensembl" id="ENSCCRT00010095743.1">
    <property type="protein sequence ID" value="ENSCCRP00010086333.1"/>
    <property type="gene ID" value="ENSCCRG00010037673.1"/>
</dbReference>
<comment type="similarity">
    <text evidence="2">Belongs to the VPS10-related sortilin family.</text>
</comment>
<evidence type="ECO:0000256" key="4">
    <source>
        <dbReference type="ARBA" id="ARBA00022737"/>
    </source>
</evidence>
<dbReference type="GO" id="GO:0016020">
    <property type="term" value="C:membrane"/>
    <property type="evidence" value="ECO:0007669"/>
    <property type="project" value="UniProtKB-SubCell"/>
</dbReference>
<name>A0A8C1N6Q5_CYPCA</name>
<feature type="transmembrane region" description="Helical" evidence="7">
    <location>
        <begin position="607"/>
        <end position="626"/>
    </location>
</feature>
<comment type="subcellular location">
    <subcellularLocation>
        <location evidence="1">Membrane</location>
    </subcellularLocation>
</comment>
<dbReference type="GO" id="GO:0006895">
    <property type="term" value="P:Golgi to endosome transport"/>
    <property type="evidence" value="ECO:0007669"/>
    <property type="project" value="TreeGrafter"/>
</dbReference>
<keyword evidence="7" id="KW-1133">Transmembrane helix</keyword>
<evidence type="ECO:0000256" key="3">
    <source>
        <dbReference type="ARBA" id="ARBA00022729"/>
    </source>
</evidence>
<dbReference type="GO" id="GO:0005794">
    <property type="term" value="C:Golgi apparatus"/>
    <property type="evidence" value="ECO:0007669"/>
    <property type="project" value="TreeGrafter"/>
</dbReference>
<reference evidence="9" key="2">
    <citation type="submission" date="2025-09" db="UniProtKB">
        <authorList>
            <consortium name="Ensembl"/>
        </authorList>
    </citation>
    <scope>IDENTIFICATION</scope>
</reference>
<evidence type="ECO:0000256" key="1">
    <source>
        <dbReference type="ARBA" id="ARBA00004370"/>
    </source>
</evidence>
<dbReference type="Gene3D" id="2.10.70.80">
    <property type="match status" value="1"/>
</dbReference>
<feature type="domain" description="VPS10" evidence="8">
    <location>
        <begin position="59"/>
        <end position="592"/>
    </location>
</feature>
<accession>A0A8C1N6Q5</accession>
<organism evidence="9 10">
    <name type="scientific">Cyprinus carpio</name>
    <name type="common">Common carp</name>
    <dbReference type="NCBI Taxonomy" id="7962"/>
    <lineage>
        <taxon>Eukaryota</taxon>
        <taxon>Metazoa</taxon>
        <taxon>Chordata</taxon>
        <taxon>Craniata</taxon>
        <taxon>Vertebrata</taxon>
        <taxon>Euteleostomi</taxon>
        <taxon>Actinopterygii</taxon>
        <taxon>Neopterygii</taxon>
        <taxon>Teleostei</taxon>
        <taxon>Ostariophysi</taxon>
        <taxon>Cypriniformes</taxon>
        <taxon>Cyprinidae</taxon>
        <taxon>Cyprininae</taxon>
        <taxon>Cyprinus</taxon>
    </lineage>
</organism>